<evidence type="ECO:0000313" key="10">
    <source>
        <dbReference type="Proteomes" id="UP001216907"/>
    </source>
</evidence>
<dbReference type="Proteomes" id="UP001216907">
    <property type="component" value="Unassembled WGS sequence"/>
</dbReference>
<comment type="caution">
    <text evidence="9">The sequence shown here is derived from an EMBL/GenBank/DDBJ whole genome shotgun (WGS) entry which is preliminary data.</text>
</comment>
<dbReference type="InterPro" id="IPR000866">
    <property type="entry name" value="AhpC/TSA"/>
</dbReference>
<evidence type="ECO:0000313" key="9">
    <source>
        <dbReference type="EMBL" id="MDG3003502.1"/>
    </source>
</evidence>
<dbReference type="SUPFAM" id="SSF52833">
    <property type="entry name" value="Thioredoxin-like"/>
    <property type="match status" value="1"/>
</dbReference>
<feature type="domain" description="Thioredoxin" evidence="8">
    <location>
        <begin position="40"/>
        <end position="193"/>
    </location>
</feature>
<keyword evidence="1 5" id="KW-0349">Heme</keyword>
<keyword evidence="2 5" id="KW-0479">Metal-binding</keyword>
<evidence type="ECO:0000256" key="4">
    <source>
        <dbReference type="ARBA" id="ARBA00023157"/>
    </source>
</evidence>
<organism evidence="9 10">
    <name type="scientific">Paludisphaera mucosa</name>
    <dbReference type="NCBI Taxonomy" id="3030827"/>
    <lineage>
        <taxon>Bacteria</taxon>
        <taxon>Pseudomonadati</taxon>
        <taxon>Planctomycetota</taxon>
        <taxon>Planctomycetia</taxon>
        <taxon>Isosphaerales</taxon>
        <taxon>Isosphaeraceae</taxon>
        <taxon>Paludisphaera</taxon>
    </lineage>
</organism>
<evidence type="ECO:0000256" key="6">
    <source>
        <dbReference type="SAM" id="SignalP"/>
    </source>
</evidence>
<evidence type="ECO:0000256" key="2">
    <source>
        <dbReference type="ARBA" id="ARBA00022723"/>
    </source>
</evidence>
<dbReference type="SUPFAM" id="SSF49742">
    <property type="entry name" value="PHM/PNGase F"/>
    <property type="match status" value="2"/>
</dbReference>
<dbReference type="Gene3D" id="2.60.120.230">
    <property type="match status" value="1"/>
</dbReference>
<keyword evidence="3 5" id="KW-0408">Iron</keyword>
<feature type="signal peptide" evidence="6">
    <location>
        <begin position="1"/>
        <end position="20"/>
    </location>
</feature>
<dbReference type="SUPFAM" id="SSF46626">
    <property type="entry name" value="Cytochrome c"/>
    <property type="match status" value="1"/>
</dbReference>
<protein>
    <submittedName>
        <fullName evidence="9">Redoxin domain-containing protein</fullName>
    </submittedName>
</protein>
<reference evidence="9 10" key="1">
    <citation type="submission" date="2023-03" db="EMBL/GenBank/DDBJ databases">
        <title>Paludisphaera mucosa sp. nov. a novel planctomycete from northern fen.</title>
        <authorList>
            <person name="Ivanova A."/>
        </authorList>
    </citation>
    <scope>NUCLEOTIDE SEQUENCE [LARGE SCALE GENOMIC DNA]</scope>
    <source>
        <strain evidence="9 10">Pla2</strain>
    </source>
</reference>
<keyword evidence="6" id="KW-0732">Signal</keyword>
<dbReference type="InterPro" id="IPR036939">
    <property type="entry name" value="Cu2_ascorb_mOase_N_sf"/>
</dbReference>
<keyword evidence="4" id="KW-1015">Disulfide bond</keyword>
<dbReference type="InterPro" id="IPR009056">
    <property type="entry name" value="Cyt_c-like_dom"/>
</dbReference>
<name>A0ABT6F7D1_9BACT</name>
<gene>
    <name evidence="9" type="ORF">PZE19_06970</name>
</gene>
<dbReference type="PROSITE" id="PS51007">
    <property type="entry name" value="CYTC"/>
    <property type="match status" value="1"/>
</dbReference>
<keyword evidence="10" id="KW-1185">Reference proteome</keyword>
<dbReference type="Gene3D" id="2.60.120.310">
    <property type="entry name" value="Copper type II, ascorbate-dependent monooxygenase, N-terminal domain"/>
    <property type="match status" value="1"/>
</dbReference>
<dbReference type="InterPro" id="IPR014784">
    <property type="entry name" value="Cu2_ascorb_mOase-like_C"/>
</dbReference>
<accession>A0ABT6F7D1</accession>
<evidence type="ECO:0000256" key="5">
    <source>
        <dbReference type="PROSITE-ProRule" id="PRU00433"/>
    </source>
</evidence>
<dbReference type="PANTHER" id="PTHR43640:SF1">
    <property type="entry name" value="THIOREDOXIN-DEPENDENT PEROXIREDOXIN"/>
    <property type="match status" value="1"/>
</dbReference>
<dbReference type="InterPro" id="IPR036249">
    <property type="entry name" value="Thioredoxin-like_sf"/>
</dbReference>
<proteinExistence type="predicted"/>
<evidence type="ECO:0000256" key="3">
    <source>
        <dbReference type="ARBA" id="ARBA00023004"/>
    </source>
</evidence>
<dbReference type="InterPro" id="IPR047262">
    <property type="entry name" value="PRX-like1"/>
</dbReference>
<dbReference type="InterPro" id="IPR013766">
    <property type="entry name" value="Thioredoxin_domain"/>
</dbReference>
<dbReference type="RefSeq" id="WP_277859852.1">
    <property type="nucleotide sequence ID" value="NZ_JARRAG010000001.1"/>
</dbReference>
<dbReference type="PROSITE" id="PS51352">
    <property type="entry name" value="THIOREDOXIN_2"/>
    <property type="match status" value="1"/>
</dbReference>
<feature type="chain" id="PRO_5047098691" evidence="6">
    <location>
        <begin position="21"/>
        <end position="657"/>
    </location>
</feature>
<dbReference type="EMBL" id="JARRAG010000001">
    <property type="protein sequence ID" value="MDG3003502.1"/>
    <property type="molecule type" value="Genomic_DNA"/>
</dbReference>
<dbReference type="Gene3D" id="3.40.30.10">
    <property type="entry name" value="Glutaredoxin"/>
    <property type="match status" value="1"/>
</dbReference>
<dbReference type="InterPro" id="IPR008977">
    <property type="entry name" value="PHM/PNGase_F_dom_sf"/>
</dbReference>
<sequence length="657" mass="71608">MLRSAWIQAGAFLAFTTALSTAPACVFDAPGASKTPAVDRLVGRRMADFTLKDVLSNRDFRLYGLAGKPGAVIVFLGTECPVGDLYLPRLVELNRDYGPKGIAFVGINANVGDSEEEIAAHAKSFQVDFPILKDRGNVVADGVLAERTPEVLVLDGAARIRYRGAIDDQYAVGSRKPAPDRNHLREALDAVLARRPVEVDATAVAGCLIEKAEPVAAPKTDVVRVRAPSADIRAAFDALAPKPADVGAVTYASAAAAILQEKCQTCHRPGQVAPFPLLTYDEARKHSAMIREVVDDRRMPPWHADPRHGSFANDRSLTGEDRAKLLAWIDQGTPLGDPKHVPAPRTFSEGWSIGRPDVIFEIPEANVVPAQGVLEYVRVRVPTKFTEDKWIQAAEATPGDRSVVHHIIIYVDDHTKGRRLGLGGSHFCGYAPGDMPSRFADGTAKKIPAGSDLMFEIHYTPNGRVLEDRSKLGLVFATKPVTREAFTLPIAEGGFIIPPNEPKVPVAASMTLPQEVRLLSFMPHMHVRGKDFQYTITRPGGPPEVILSVPAYDFGWQSYYTLREPLTLPKGTRIDCLAHYDNSAANPANPDPTKTVRWGDQTFEEMMIGYIDVDVPVGEPIDRQALRNRNRTGLRAVQSLLGFGGTQKKAAEKPPLP</sequence>
<feature type="domain" description="Cytochrome c" evidence="7">
    <location>
        <begin position="242"/>
        <end position="333"/>
    </location>
</feature>
<dbReference type="PANTHER" id="PTHR43640">
    <property type="entry name" value="OS07G0260300 PROTEIN"/>
    <property type="match status" value="1"/>
</dbReference>
<evidence type="ECO:0000256" key="1">
    <source>
        <dbReference type="ARBA" id="ARBA00022617"/>
    </source>
</evidence>
<evidence type="ECO:0000259" key="7">
    <source>
        <dbReference type="PROSITE" id="PS51007"/>
    </source>
</evidence>
<dbReference type="InterPro" id="IPR036909">
    <property type="entry name" value="Cyt_c-like_dom_sf"/>
</dbReference>
<evidence type="ECO:0000259" key="8">
    <source>
        <dbReference type="PROSITE" id="PS51352"/>
    </source>
</evidence>
<dbReference type="Pfam" id="PF00578">
    <property type="entry name" value="AhpC-TSA"/>
    <property type="match status" value="1"/>
</dbReference>